<dbReference type="InterPro" id="IPR050720">
    <property type="entry name" value="Engrailed_Homeobox_TFs"/>
</dbReference>
<dbReference type="PROSITE" id="PS00027">
    <property type="entry name" value="HOMEOBOX_1"/>
    <property type="match status" value="1"/>
</dbReference>
<dbReference type="SMART" id="SM00389">
    <property type="entry name" value="HOX"/>
    <property type="match status" value="1"/>
</dbReference>
<dbReference type="CDD" id="cd00086">
    <property type="entry name" value="homeodomain"/>
    <property type="match status" value="1"/>
</dbReference>
<sequence length="614" mass="67010">MDYTTMMQSVPHMAAAYHTMALSDGQPRPNQMYSFAYSSDPLYLVPHLPHHHDSVDHSQACMQPSKQTEPKPRLAKDEVDLLENEFKKNPKPSSQRKREIADLLKVENPRINNWFQNRRAKAKQMLRREIDTKATGDESSSETPSDQQEDCTVSEYYSSSNHSQPLQASSAAFPTVEQQRQLAFFTPATDASITNSASPSVEEYPSPRSLVFPPVHDLSSYAPTMNGYLTSDGSPCHETMEHEHALHGFDPSTMAAFVPFTNMGMDSVIAPQPVSYHSELMGMDGIHHLSKESVANLSHEAQALQHGVPPPIQQLSSPISSHSPSSAASDLRFKSPPPPANIANRRNKGAPAMLNPTALRNGPYGPKTGIEMGKRIDAPTPIRRISSANGLINRIQKPAMAPVPRSPLYFERNKDVLMQSLQTAAAGPASLVRSTSSNISPVTPRECIASYNHGMLEASSSVSEDEAFSVSGSMQHPFFSMGQTLKTPPGTPGFNGGHVDRQASMDPWGFVPQDEALLTPSLGSYGSEEFAVLSSAPAYALNSQPPTPSFGQQAGHNYFQMQLQGGEGQADFTFPGEPSMPPGFLAKSSPGRPKNKQFQFTQNVTPDDFFSIEK</sequence>
<dbReference type="InParanoid" id="F0XKU9"/>
<accession>F0XKU9</accession>
<dbReference type="SUPFAM" id="SSF46689">
    <property type="entry name" value="Homeodomain-like"/>
    <property type="match status" value="1"/>
</dbReference>
<dbReference type="GO" id="GO:0000981">
    <property type="term" value="F:DNA-binding transcription factor activity, RNA polymerase II-specific"/>
    <property type="evidence" value="ECO:0007669"/>
    <property type="project" value="InterPro"/>
</dbReference>
<evidence type="ECO:0000256" key="7">
    <source>
        <dbReference type="RuleBase" id="RU000682"/>
    </source>
</evidence>
<evidence type="ECO:0000313" key="10">
    <source>
        <dbReference type="EMBL" id="EFX01593.1"/>
    </source>
</evidence>
<dbReference type="GO" id="GO:0016586">
    <property type="term" value="C:RSC-type complex"/>
    <property type="evidence" value="ECO:0007669"/>
    <property type="project" value="TreeGrafter"/>
</dbReference>
<evidence type="ECO:0000256" key="4">
    <source>
        <dbReference type="ARBA" id="ARBA00023155"/>
    </source>
</evidence>
<dbReference type="STRING" id="655863.F0XKU9"/>
<evidence type="ECO:0000259" key="9">
    <source>
        <dbReference type="PROSITE" id="PS50071"/>
    </source>
</evidence>
<comment type="subcellular location">
    <subcellularLocation>
        <location evidence="1 6 7">Nucleus</location>
    </subcellularLocation>
</comment>
<dbReference type="PANTHER" id="PTHR24341">
    <property type="entry name" value="HOMEOBOX PROTEIN ENGRAILED"/>
    <property type="match status" value="1"/>
</dbReference>
<dbReference type="eggNOG" id="ENOG502SCMP">
    <property type="taxonomic scope" value="Eukaryota"/>
</dbReference>
<dbReference type="GO" id="GO:0003677">
    <property type="term" value="F:DNA binding"/>
    <property type="evidence" value="ECO:0007669"/>
    <property type="project" value="UniProtKB-UniRule"/>
</dbReference>
<feature type="region of interest" description="Disordered" evidence="8">
    <location>
        <begin position="576"/>
        <end position="614"/>
    </location>
</feature>
<gene>
    <name evidence="10" type="ORF">CMQ_8059</name>
</gene>
<evidence type="ECO:0000256" key="1">
    <source>
        <dbReference type="ARBA" id="ARBA00004123"/>
    </source>
</evidence>
<dbReference type="HOGENOM" id="CLU_023864_0_0_1"/>
<dbReference type="Gene3D" id="1.10.10.60">
    <property type="entry name" value="Homeodomain-like"/>
    <property type="match status" value="1"/>
</dbReference>
<keyword evidence="11" id="KW-1185">Reference proteome</keyword>
<feature type="compositionally biased region" description="Polar residues" evidence="8">
    <location>
        <begin position="137"/>
        <end position="146"/>
    </location>
</feature>
<dbReference type="RefSeq" id="XP_014171075.1">
    <property type="nucleotide sequence ID" value="XM_014315600.1"/>
</dbReference>
<dbReference type="EMBL" id="GL629788">
    <property type="protein sequence ID" value="EFX01593.1"/>
    <property type="molecule type" value="Genomic_DNA"/>
</dbReference>
<dbReference type="PANTHER" id="PTHR24341:SF6">
    <property type="entry name" value="HOMEOBOX PROTEIN INVECTED"/>
    <property type="match status" value="1"/>
</dbReference>
<feature type="region of interest" description="Disordered" evidence="8">
    <location>
        <begin position="308"/>
        <end position="365"/>
    </location>
</feature>
<feature type="compositionally biased region" description="Polar residues" evidence="8">
    <location>
        <begin position="155"/>
        <end position="173"/>
    </location>
</feature>
<organism evidence="11">
    <name type="scientific">Grosmannia clavigera (strain kw1407 / UAMH 11150)</name>
    <name type="common">Blue stain fungus</name>
    <name type="synonym">Graphiocladiella clavigera</name>
    <dbReference type="NCBI Taxonomy" id="655863"/>
    <lineage>
        <taxon>Eukaryota</taxon>
        <taxon>Fungi</taxon>
        <taxon>Dikarya</taxon>
        <taxon>Ascomycota</taxon>
        <taxon>Pezizomycotina</taxon>
        <taxon>Sordariomycetes</taxon>
        <taxon>Sordariomycetidae</taxon>
        <taxon>Ophiostomatales</taxon>
        <taxon>Ophiostomataceae</taxon>
        <taxon>Leptographium</taxon>
    </lineage>
</organism>
<dbReference type="AlphaFoldDB" id="F0XKU9"/>
<evidence type="ECO:0000313" key="11">
    <source>
        <dbReference type="Proteomes" id="UP000007796"/>
    </source>
</evidence>
<name>F0XKU9_GROCL</name>
<dbReference type="Pfam" id="PF00046">
    <property type="entry name" value="Homeodomain"/>
    <property type="match status" value="1"/>
</dbReference>
<evidence type="ECO:0000256" key="2">
    <source>
        <dbReference type="ARBA" id="ARBA00010896"/>
    </source>
</evidence>
<feature type="region of interest" description="Disordered" evidence="8">
    <location>
        <begin position="53"/>
        <end position="73"/>
    </location>
</feature>
<dbReference type="InterPro" id="IPR009057">
    <property type="entry name" value="Homeodomain-like_sf"/>
</dbReference>
<feature type="DNA-binding region" description="Homeobox" evidence="6">
    <location>
        <begin position="67"/>
        <end position="126"/>
    </location>
</feature>
<keyword evidence="3 6" id="KW-0238">DNA-binding</keyword>
<keyword evidence="4 6" id="KW-0371">Homeobox</keyword>
<evidence type="ECO:0000256" key="3">
    <source>
        <dbReference type="ARBA" id="ARBA00023125"/>
    </source>
</evidence>
<evidence type="ECO:0000256" key="5">
    <source>
        <dbReference type="ARBA" id="ARBA00023242"/>
    </source>
</evidence>
<reference evidence="10 11" key="1">
    <citation type="journal article" date="2011" name="Proc. Natl. Acad. Sci. U.S.A.">
        <title>Genome and transcriptome analyses of the mountain pine beetle-fungal symbiont Grosmannia clavigera, a lodgepole pine pathogen.</title>
        <authorList>
            <person name="DiGuistini S."/>
            <person name="Wang Y."/>
            <person name="Liao N.Y."/>
            <person name="Taylor G."/>
            <person name="Tanguay P."/>
            <person name="Feau N."/>
            <person name="Henrissat B."/>
            <person name="Chan S.K."/>
            <person name="Hesse-Orce U."/>
            <person name="Alamouti S.M."/>
            <person name="Tsui C.K.M."/>
            <person name="Docking R.T."/>
            <person name="Levasseur A."/>
            <person name="Haridas S."/>
            <person name="Robertson G."/>
            <person name="Birol I."/>
            <person name="Holt R.A."/>
            <person name="Marra M.A."/>
            <person name="Hamelin R.C."/>
            <person name="Hirst M."/>
            <person name="Jones S.J.M."/>
            <person name="Bohlmann J."/>
            <person name="Breuil C."/>
        </authorList>
    </citation>
    <scope>NUCLEOTIDE SEQUENCE [LARGE SCALE GENOMIC DNA]</scope>
    <source>
        <strain evidence="11">kw1407 / UAMH 11150</strain>
    </source>
</reference>
<feature type="region of interest" description="Disordered" evidence="8">
    <location>
        <begin position="132"/>
        <end position="173"/>
    </location>
</feature>
<keyword evidence="5 6" id="KW-0539">Nucleus</keyword>
<feature type="domain" description="Homeobox" evidence="9">
    <location>
        <begin position="65"/>
        <end position="125"/>
    </location>
</feature>
<dbReference type="GeneID" id="25981672"/>
<evidence type="ECO:0000256" key="6">
    <source>
        <dbReference type="PROSITE-ProRule" id="PRU00108"/>
    </source>
</evidence>
<proteinExistence type="inferred from homology"/>
<dbReference type="InterPro" id="IPR001356">
    <property type="entry name" value="HD"/>
</dbReference>
<feature type="compositionally biased region" description="Low complexity" evidence="8">
    <location>
        <begin position="313"/>
        <end position="329"/>
    </location>
</feature>
<comment type="similarity">
    <text evidence="2">Belongs to the engrailed homeobox family.</text>
</comment>
<evidence type="ECO:0000256" key="8">
    <source>
        <dbReference type="SAM" id="MobiDB-lite"/>
    </source>
</evidence>
<feature type="compositionally biased region" description="Polar residues" evidence="8">
    <location>
        <begin position="596"/>
        <end position="605"/>
    </location>
</feature>
<dbReference type="Proteomes" id="UP000007796">
    <property type="component" value="Unassembled WGS sequence"/>
</dbReference>
<protein>
    <submittedName>
        <fullName evidence="10">Homeobox transcription factor</fullName>
    </submittedName>
</protein>
<dbReference type="OrthoDB" id="6159439at2759"/>
<dbReference type="PROSITE" id="PS50071">
    <property type="entry name" value="HOMEOBOX_2"/>
    <property type="match status" value="1"/>
</dbReference>
<dbReference type="InterPro" id="IPR017970">
    <property type="entry name" value="Homeobox_CS"/>
</dbReference>